<comment type="caution">
    <text evidence="2">The sequence shown here is derived from an EMBL/GenBank/DDBJ whole genome shotgun (WGS) entry which is preliminary data.</text>
</comment>
<organism evidence="2 3">
    <name type="scientific">Rhamnella rubrinervis</name>
    <dbReference type="NCBI Taxonomy" id="2594499"/>
    <lineage>
        <taxon>Eukaryota</taxon>
        <taxon>Viridiplantae</taxon>
        <taxon>Streptophyta</taxon>
        <taxon>Embryophyta</taxon>
        <taxon>Tracheophyta</taxon>
        <taxon>Spermatophyta</taxon>
        <taxon>Magnoliopsida</taxon>
        <taxon>eudicotyledons</taxon>
        <taxon>Gunneridae</taxon>
        <taxon>Pentapetalae</taxon>
        <taxon>rosids</taxon>
        <taxon>fabids</taxon>
        <taxon>Rosales</taxon>
        <taxon>Rhamnaceae</taxon>
        <taxon>rhamnoid group</taxon>
        <taxon>Rhamneae</taxon>
        <taxon>Rhamnella</taxon>
    </lineage>
</organism>
<dbReference type="OrthoDB" id="1194645at2759"/>
<keyword evidence="1" id="KW-0175">Coiled coil</keyword>
<evidence type="ECO:0000313" key="2">
    <source>
        <dbReference type="EMBL" id="KAF3443799.1"/>
    </source>
</evidence>
<proteinExistence type="predicted"/>
<keyword evidence="3" id="KW-1185">Reference proteome</keyword>
<dbReference type="Proteomes" id="UP000796880">
    <property type="component" value="Unassembled WGS sequence"/>
</dbReference>
<dbReference type="PANTHER" id="PTHR33710:SF77">
    <property type="entry name" value="DNASE I-LIKE SUPERFAMILY PROTEIN"/>
    <property type="match status" value="1"/>
</dbReference>
<gene>
    <name evidence="2" type="ORF">FNV43_RR13489</name>
</gene>
<evidence type="ECO:0000313" key="3">
    <source>
        <dbReference type="Proteomes" id="UP000796880"/>
    </source>
</evidence>
<name>A0A8K0H181_9ROSA</name>
<reference evidence="2" key="1">
    <citation type="submission" date="2020-03" db="EMBL/GenBank/DDBJ databases">
        <title>A high-quality chromosome-level genome assembly of a woody plant with both climbing and erect habits, Rhamnella rubrinervis.</title>
        <authorList>
            <person name="Lu Z."/>
            <person name="Yang Y."/>
            <person name="Zhu X."/>
            <person name="Sun Y."/>
        </authorList>
    </citation>
    <scope>NUCLEOTIDE SEQUENCE</scope>
    <source>
        <strain evidence="2">BYM</strain>
        <tissue evidence="2">Leaf</tissue>
    </source>
</reference>
<dbReference type="EMBL" id="VOIH02000006">
    <property type="protein sequence ID" value="KAF3443799.1"/>
    <property type="molecule type" value="Genomic_DNA"/>
</dbReference>
<evidence type="ECO:0000256" key="1">
    <source>
        <dbReference type="SAM" id="Coils"/>
    </source>
</evidence>
<dbReference type="PANTHER" id="PTHR33710">
    <property type="entry name" value="BNAC02G09200D PROTEIN"/>
    <property type="match status" value="1"/>
</dbReference>
<sequence length="874" mass="99171">MPPAYSFAALNLQPRPERCIPRIGADLLILVAPPLNLTAGSLHRSSLGGTTRPFGALAYPIRFLFQDHETQPLQGLQRGSRLFQPYNHRFWCPNRPDPSASRLRPSHKLLRRGNDLIRRDGNRLNRSVGPRGLSEHFAHYRISIRGDAPACVDFVIPSTNGVSVYRHTGHWFASSRRAKSAADGCPCSSIFDGLAPATLLARWGVRRGIRFPLIRLLKFRERFPLRAFTAYFASPSSRSAGSFPRSPAMVFGAKTQPQPLLLVPNVCTDFAYKPSCNPSPTAKQDGVKAWGTDVVPAKDTPTLNLRDALSALTLELKETEAVRITEKVLVGKLLSTRIFKRFTLLDIIKQFWRLKGKVQIEKVSDNIFKFSFIDKSKRDNVFERRPYMIDHVTSRCKFVEPATVKSSLGVVLKLYSPWLHTGVAGSMVLASLKISDDLSERVIADVDAFNSTKTNHAESYGLSKSRKRKKVVVALEKSVVQEKKDGTKHVGPDCFHSISSMCPEVDALRLTIRENFRDGDIDFQSLVLNKGHMIGQDNGTHGMVEIGEGNLIVDLSSQVQPEGWKFKPIMAAPPHRCLTKVMIPATEPDFNRRANRGIRGIQGYTFMEIMEVTLKKGKLRIYRGLGRSEAVLYFVALVRKWRPSCMFLLETKSSANDMEKIHRKLRLEYYKVVEAEGHLGGLTLMWNSTFNLKDFLHSVGGLDLGFAGIHYTWINKKERLDRAVANLDWIQWFPDCSMNLKISESDQASILVRTSKDEENDFCLFRFLEAWTLDRESAKVVERAWTNITGGDSQAWKMNAKLSVTAKALQFLNKHYFRQVHSQILSLEEELRTLQIKEDAEEEPQSIRQCRIMEELRIQRARQELIYKQKSREL</sequence>
<dbReference type="AlphaFoldDB" id="A0A8K0H181"/>
<accession>A0A8K0H181</accession>
<feature type="coiled-coil region" evidence="1">
    <location>
        <begin position="817"/>
        <end position="873"/>
    </location>
</feature>
<protein>
    <submittedName>
        <fullName evidence="2">Uncharacterized protein</fullName>
    </submittedName>
</protein>